<accession>A0A5N6P9N6</accession>
<feature type="region of interest" description="Disordered" evidence="4">
    <location>
        <begin position="358"/>
        <end position="400"/>
    </location>
</feature>
<dbReference type="FunFam" id="2.40.50.140:FF:000007">
    <property type="entry name" value="40S ribosomal protein S23"/>
    <property type="match status" value="1"/>
</dbReference>
<feature type="region of interest" description="Disordered" evidence="4">
    <location>
        <begin position="582"/>
        <end position="607"/>
    </location>
</feature>
<dbReference type="InterPro" id="IPR006032">
    <property type="entry name" value="Ribosomal_uS12"/>
</dbReference>
<dbReference type="CDD" id="cd03367">
    <property type="entry name" value="Ribosomal_S23"/>
    <property type="match status" value="1"/>
</dbReference>
<name>A0A5N6P9N6_9ASTR</name>
<dbReference type="EMBL" id="SZYD01000006">
    <property type="protein sequence ID" value="KAD5961796.1"/>
    <property type="molecule type" value="Genomic_DNA"/>
</dbReference>
<dbReference type="Gene3D" id="2.40.50.140">
    <property type="entry name" value="Nucleic acid-binding proteins"/>
    <property type="match status" value="1"/>
</dbReference>
<keyword evidence="2" id="KW-0689">Ribosomal protein</keyword>
<evidence type="ECO:0008006" key="8">
    <source>
        <dbReference type="Google" id="ProtNLM"/>
    </source>
</evidence>
<dbReference type="InterPro" id="IPR005680">
    <property type="entry name" value="Ribosomal_uS12_euk/arc"/>
</dbReference>
<dbReference type="GO" id="GO:0006412">
    <property type="term" value="P:translation"/>
    <property type="evidence" value="ECO:0007669"/>
    <property type="project" value="InterPro"/>
</dbReference>
<keyword evidence="3" id="KW-0687">Ribonucleoprotein</keyword>
<reference evidence="5 7" key="1">
    <citation type="submission" date="2019-05" db="EMBL/GenBank/DDBJ databases">
        <title>Mikania micrantha, genome provides insights into the molecular mechanism of rapid growth.</title>
        <authorList>
            <person name="Liu B."/>
        </authorList>
    </citation>
    <scope>NUCLEOTIDE SEQUENCE [LARGE SCALE GENOMIC DNA]</scope>
    <source>
        <strain evidence="5">NLD-2019</strain>
        <tissue evidence="5">Leaf</tissue>
    </source>
</reference>
<dbReference type="Pfam" id="PF00164">
    <property type="entry name" value="Ribosom_S12_S23"/>
    <property type="match status" value="1"/>
</dbReference>
<dbReference type="InterPro" id="IPR012340">
    <property type="entry name" value="NA-bd_OB-fold"/>
</dbReference>
<dbReference type="PROSITE" id="PS00055">
    <property type="entry name" value="RIBOSOMAL_S12"/>
    <property type="match status" value="1"/>
</dbReference>
<evidence type="ECO:0000256" key="4">
    <source>
        <dbReference type="SAM" id="MobiDB-lite"/>
    </source>
</evidence>
<protein>
    <recommendedName>
        <fullName evidence="8">40S ribosomal protein S23</fullName>
    </recommendedName>
</protein>
<dbReference type="OrthoDB" id="1931260at2759"/>
<dbReference type="GO" id="GO:0015935">
    <property type="term" value="C:small ribosomal subunit"/>
    <property type="evidence" value="ECO:0007669"/>
    <property type="project" value="InterPro"/>
</dbReference>
<feature type="region of interest" description="Disordered" evidence="4">
    <location>
        <begin position="259"/>
        <end position="341"/>
    </location>
</feature>
<comment type="similarity">
    <text evidence="1">Belongs to the universal ribosomal protein uS12 family.</text>
</comment>
<dbReference type="Proteomes" id="UP000326396">
    <property type="component" value="Linkage Group LG14"/>
</dbReference>
<evidence type="ECO:0000256" key="1">
    <source>
        <dbReference type="ARBA" id="ARBA00005657"/>
    </source>
</evidence>
<evidence type="ECO:0000313" key="5">
    <source>
        <dbReference type="EMBL" id="KAD5961778.1"/>
    </source>
</evidence>
<feature type="compositionally biased region" description="Low complexity" evidence="4">
    <location>
        <begin position="536"/>
        <end position="549"/>
    </location>
</feature>
<dbReference type="GO" id="GO:0003735">
    <property type="term" value="F:structural constituent of ribosome"/>
    <property type="evidence" value="ECO:0007669"/>
    <property type="project" value="InterPro"/>
</dbReference>
<dbReference type="NCBIfam" id="TIGR00982">
    <property type="entry name" value="uS12_E_A"/>
    <property type="match status" value="1"/>
</dbReference>
<keyword evidence="7" id="KW-1185">Reference proteome</keyword>
<feature type="compositionally biased region" description="Polar residues" evidence="4">
    <location>
        <begin position="317"/>
        <end position="341"/>
    </location>
</feature>
<feature type="compositionally biased region" description="Polar residues" evidence="4">
    <location>
        <begin position="597"/>
        <end position="607"/>
    </location>
</feature>
<evidence type="ECO:0000256" key="3">
    <source>
        <dbReference type="ARBA" id="ARBA00023274"/>
    </source>
</evidence>
<organism evidence="5 7">
    <name type="scientific">Mikania micrantha</name>
    <name type="common">bitter vine</name>
    <dbReference type="NCBI Taxonomy" id="192012"/>
    <lineage>
        <taxon>Eukaryota</taxon>
        <taxon>Viridiplantae</taxon>
        <taxon>Streptophyta</taxon>
        <taxon>Embryophyta</taxon>
        <taxon>Tracheophyta</taxon>
        <taxon>Spermatophyta</taxon>
        <taxon>Magnoliopsida</taxon>
        <taxon>eudicotyledons</taxon>
        <taxon>Gunneridae</taxon>
        <taxon>Pentapetalae</taxon>
        <taxon>asterids</taxon>
        <taxon>campanulids</taxon>
        <taxon>Asterales</taxon>
        <taxon>Asteraceae</taxon>
        <taxon>Asteroideae</taxon>
        <taxon>Heliantheae alliance</taxon>
        <taxon>Eupatorieae</taxon>
        <taxon>Mikania</taxon>
    </lineage>
</organism>
<feature type="region of interest" description="Disordered" evidence="4">
    <location>
        <begin position="528"/>
        <end position="549"/>
    </location>
</feature>
<proteinExistence type="inferred from homology"/>
<feature type="compositionally biased region" description="Low complexity" evidence="4">
    <location>
        <begin position="262"/>
        <end position="273"/>
    </location>
</feature>
<evidence type="ECO:0000313" key="7">
    <source>
        <dbReference type="Proteomes" id="UP000326396"/>
    </source>
</evidence>
<dbReference type="SUPFAM" id="SSF50249">
    <property type="entry name" value="Nucleic acid-binding proteins"/>
    <property type="match status" value="1"/>
</dbReference>
<sequence length="607" mass="66440">MGYATRSWIYLYAYCLNTKTHGMGAGRKLKSHRRRQRWADKSYKKSHLGNEWKKPFAGSSHAKGIVLEKIGIEAKQPNSAIRKCARVQLIKNGKKIAAFVPNDGCLNYIEENDEVLIAGFGRKGHAVGDIPGVRFKVVKVSGVSLLALFKEKKEKPSDALEFAVFFISRTIMIANHGFSETVDMASSDKPTELKSTEEINTKMRRSFSWDRAFYTNDGFLDAEELSSMIEGDGDDLKNELQRIEEIQSLEAKLFQEIEASTEKSTNSSRNSSSGKKDSRAKKVRAAQTASSSSSTPVKTVHATRSSPLSGGSLGNKVRSTARSTSSKTGKTTVDSPSKISSEITKNKVAPVNIRISRTTPATPVSSGSSSSKFFVNQRSKRGSSVPCRSSLNSEEPLARRNDEWKASKPAVRLIPKTQSRISLKIKPPPVVSSSSTAQCQFESSSSLSTCAVNQKLKSKGSKGSMVHHRSKSILKNRPTGQTTDQKVKQPKTSHPETRSPSASKPRKLLTPKTVGAVNAGFKLISLKTNTPKSSKKQSSAKAKLSSSNSRGAKNIMLVSPEVLDIKGKLNALKMEISMQKKDRFKETRMSHDESGKTDSSSGELIER</sequence>
<dbReference type="AlphaFoldDB" id="A0A5N6P9N6"/>
<comment type="caution">
    <text evidence="5">The sequence shown here is derived from an EMBL/GenBank/DDBJ whole genome shotgun (WGS) entry which is preliminary data.</text>
</comment>
<feature type="compositionally biased region" description="Basic residues" evidence="4">
    <location>
        <begin position="457"/>
        <end position="474"/>
    </location>
</feature>
<evidence type="ECO:0000256" key="2">
    <source>
        <dbReference type="ARBA" id="ARBA00022980"/>
    </source>
</evidence>
<dbReference type="PANTHER" id="PTHR11652">
    <property type="entry name" value="30S RIBOSOMAL PROTEIN S12 FAMILY MEMBER"/>
    <property type="match status" value="1"/>
</dbReference>
<feature type="compositionally biased region" description="Basic and acidic residues" evidence="4">
    <location>
        <begin position="582"/>
        <end position="596"/>
    </location>
</feature>
<evidence type="ECO:0000313" key="6">
    <source>
        <dbReference type="EMBL" id="KAD5961796.1"/>
    </source>
</evidence>
<dbReference type="EMBL" id="SZYD01000006">
    <property type="protein sequence ID" value="KAD5961778.1"/>
    <property type="molecule type" value="Genomic_DNA"/>
</dbReference>
<feature type="region of interest" description="Disordered" evidence="4">
    <location>
        <begin position="457"/>
        <end position="514"/>
    </location>
</feature>
<gene>
    <name evidence="5" type="ORF">E3N88_13251</name>
    <name evidence="6" type="ORF">E3N88_13269</name>
</gene>